<keyword evidence="1" id="KW-0812">Transmembrane</keyword>
<reference evidence="3" key="1">
    <citation type="submission" date="2017-09" db="EMBL/GenBank/DDBJ databases">
        <title>Depth-based differentiation of microbial function through sediment-hosted aquifers and enrichment of novel symbionts in the deep terrestrial subsurface.</title>
        <authorList>
            <person name="Probst A.J."/>
            <person name="Ladd B."/>
            <person name="Jarett J.K."/>
            <person name="Geller-Mcgrath D.E."/>
            <person name="Sieber C.M.K."/>
            <person name="Emerson J.B."/>
            <person name="Anantharaman K."/>
            <person name="Thomas B.C."/>
            <person name="Malmstrom R."/>
            <person name="Stieglmeier M."/>
            <person name="Klingl A."/>
            <person name="Woyke T."/>
            <person name="Ryan C.M."/>
            <person name="Banfield J.F."/>
        </authorList>
    </citation>
    <scope>NUCLEOTIDE SEQUENCE [LARGE SCALE GENOMIC DNA]</scope>
</reference>
<organism evidence="2 3">
    <name type="scientific">Candidatus Magasanikbacteria bacterium CG_4_10_14_0_2_um_filter_37_12</name>
    <dbReference type="NCBI Taxonomy" id="1974637"/>
    <lineage>
        <taxon>Bacteria</taxon>
        <taxon>Candidatus Magasanikiibacteriota</taxon>
    </lineage>
</organism>
<comment type="caution">
    <text evidence="2">The sequence shown here is derived from an EMBL/GenBank/DDBJ whole genome shotgun (WGS) entry which is preliminary data.</text>
</comment>
<keyword evidence="1" id="KW-1133">Transmembrane helix</keyword>
<evidence type="ECO:0000313" key="3">
    <source>
        <dbReference type="Proteomes" id="UP000228568"/>
    </source>
</evidence>
<evidence type="ECO:0000256" key="1">
    <source>
        <dbReference type="SAM" id="Phobius"/>
    </source>
</evidence>
<keyword evidence="1" id="KW-0472">Membrane</keyword>
<evidence type="ECO:0000313" key="2">
    <source>
        <dbReference type="EMBL" id="PIZ94774.1"/>
    </source>
</evidence>
<proteinExistence type="predicted"/>
<evidence type="ECO:0008006" key="4">
    <source>
        <dbReference type="Google" id="ProtNLM"/>
    </source>
</evidence>
<dbReference type="Gene3D" id="2.60.120.260">
    <property type="entry name" value="Galactose-binding domain-like"/>
    <property type="match status" value="1"/>
</dbReference>
<dbReference type="Proteomes" id="UP000228568">
    <property type="component" value="Unassembled WGS sequence"/>
</dbReference>
<sequence length="3253" mass="359299">MFADRYKRRKFYTISAIVIFVVFNLASSFVFPSYVYAQPAPVPTKTEVDVPGQSKNIEEQILKGVLSALMSSLVNFASHFLRTLAYDAAVYIAAGGKGEGSLIFDKPFDQYLAGVAGDSAGEAIGALGKEWGLDLCAPPSLDLQAGLKVGLSKIYDTTDLDIGKYANQAQSYANQAKSSASGIQQKGAGALGGGGGGRPQSSCSFQTLKSNWFDESGNLKAPEVNLDMAGDFAGSLDTTETDFGFMLGAMAKVDKLEVHKKESLALERSSGDGFKAVTDLISGQIKTPPALVKEEATALTGKHQGDQSAKQIAGMYASELWQIIPMSASVFLNTLTSELMKNIFTKGLVPIAPPPGSFDFYGVSALVGKRQAAERAFSFLTANTPSKSPENYDISTFYTSCPNPDNPALNECVIDTDFKRIIDIASNGRPLTIYEAIFEENLIDEMTPLISPRRTSDNESGDCRTTGFCYSNIQKLRKARILPLGFEIAALRSDPDNPWQIGKVVKGFEDCLFENGEVVYDSSKPYCHLIDPNWVIRVPDARCEALINTPILESPNFAKRKNECADLSTCITEDKNGSCTTANYFAYCTQEKNVWHLPGDTCPAEYVTCQNFFNETSKENVSYLTRTLDYGSCNVDSVGCSSYSLEQANGAWFGTASDDYRIGYKTIGRNQVVNFNEKIIDGGVKQSSNCSPDNEGCSLFYSAQKNPNTLEFGKDKITGSYIKDRNDKIHLKKAPEYLGCYDTNLNTPEIDWPTTLQQVKNDMHGDEQCTNFAQACVEEEVGCDLYTPTATGDFGIPGVVGGNACNANCVGYETFQQEATNFESKIYPLYFIPEPYADQCSLPYAGCDEFTNIDAVSSGGEGLEYYTYIKRCEKPDGSNSNVYYSWEGSGTEGYVLKVHNLAKVGAEDASYISSLSIDQEIKDEFTANSPAYIDDSASILEDHYAKCNKQLYTNLVNKVEGSEYADDDCRALYGTDGSIYYRLLAETVTVSAACHPLRKTESRLEVDPNIDQSQCLKKKGIWSSTIVDGNTVNACQRCYAGGEWNAGSESCVYNAIDATGESTSCIAEANGCRIYSGNAANNTESVFNIDTFELDDASNADALNMAKEGWSPASVVVSPESLQVGGYSLQINTDNAERKIQAVDVKPDTSYELSFWARGTTQNIIIYLQQGSDDEWSFTFDPLLDIEQGVSIGSTWKKYQVGPVQFDGAENVEMSLVFDRSASALKGAYYIDNVELRRVDEKKYLIKNSWKTPEGYDVPAECFDASQNPAGPFPGVALGCKEYTSILSPELVYTTGFDSLCREEAVGCQPVYDTYNTLEGLGAEETQVFNAKCVNGEYDAAIASSAFAQLIKGESVVGPPLECSKTIAGQTYTCTIDSGLDHCYMDLPVVLPSKDYIFGGANQVGKEIIIKSTPDDTSNPAVGQKGLFLVIDNSSVLIPADTPDDSPLFLTNAPQYRCDSSELGCQKIALEDQLVPDDNNPNSYEYSENFLINNPDNYLGTDGTLCLEEQLSCGRFSAEGQTAYFKDPLFNGHKFCQYLPEVVVKGNKVSGWFLQDGIGQCSNSGELCTADKDKDGNEAKGCGEGDTCLTKEPVPCYPEYFDSFASYGLWSNGTPDYDGYVGLCEPQYNACTEFLDPMDISVYPDGKPYHVLFNNNLTADLSKCKGGQASLREGCVLFDQTDNPTKNYNTDLTYTKSEQKAKGSFGSVLDTLVSPISDNANPTNNNANIVLKVDRDRECSEWLDCKSFVPFELENGRDAKLCYELKACDKTDGNTCTHWVDKNVIDISDQVLSQDKYINRDTSWYGDGDYSGYSIFDNFQITDYRAVSVPNTLAAYQLYEDYAGQVDTDNSYLVYKIPDSYFKVAGNGSQACTAQSGDWVSTCGPSGRGRCVQGSCILPISNADFPSDSTNPKYLVDATQVVGPAQCKAPPEPDSPFPYDVVLESDAKGVVGNNSGNDPVYRFEISDWKTGYNSTHVCQDGECACNYVKLGYKDYLGTVDYWSLKSFGDPTKGLKGYGICSGGLYTGEADDPDRNGWFCQQASQCNNLDQGESQAKCIKIGTKDIQIGTVGHCLEYDLSRPIYGKGSEKFACLTWYPVDVSASNLDIYNIFPDSGFNPDKDAAKGFQGVYCTEATDPVNLIDSAVYDSEEINCGLDGTIHVDPVRHILDPDCDGGYYKFLKGKFITSFLDAYALFAGSSYDKTNPDFEVFRTYSSSIILRIESVATRNIKFGDLYCTDKGKNDGSKCTNNNNEESFWQKNTEYDDDYKSPHLIDSDIDNIKIYNLFPRPYAYEFDFPHEFPDNTNDNVDKKRARGQSYVRSLGTVVYPPRIWDEEFDFTPTANDQFYFKTNELNIPNLSINSKDDKYGDDIETFVDDGIKQLDDANISGLANAPGPHHITDEQMNTVLYRAPFEAVMNEYDLKEVYFIPLSYLGGAQKFNPVSYDNELFIDFNALRTNADIEKSNNKDIDTVDNIKLMSSKSTRAFSGDFDITHYSNSGCMTYIFDDKSFPWLGFVRNNLEEDVCDIISSGQEGAGVVLSYVIEKGLNSGEDDKLLKRRWDITGDSSDSFTDLIDDANTGKAKDPRNDVYRRYVMIFFDPSHIGYDDNKLYRVPWIPRLKNNLSVSGIPKIDVFFDNEFAIDNNGYKDSGRLCYDRRNTNWFAVGMDFNQEGEFLGYLSRKCDDYQATFFETFNKVVGMKEDIDNDRNIWENGLNVAVVATLNNMCTEFIQTFDPSGVVDEQSNKAWTNRVWTESLYANPDFHKWPINHAVVDISMNKQPNFPFGATDLDFSKIMTSDENVSKARSYPFVDAGADGIPYSCQTPFMKGFTASYKKLEFSIDGPGNDSGQDCASLLSVPKLDIYSDYNQIILKDDNFSKSQSSAENIFYDLPTIVGLYDKTKESAYLDLNNIFASFLKIATRRSDWQGESTFMDWTGGAGVTSTDFAGTVAPDGLPPQIYSLNPAKCFPKGDATNCTPGEADNITVDTKNGTLHDYDGVNGPDEDSLNQSPEVIVAKGSYLAHARFFAFADDNRMPIRRVMVDWGDGFITNEGRYGLYKNHKPYCEDSDTGGESQLGYCRQVGETGAPTLITCHDFDTGSDCPFVESGEAPYECVPGSDFGEQLFGDLDRFDVVRFGNTDRACDPNYFEYSNNYNCDKIYQKTIDQAVATNEITQVQADRLFVNSSMNGGDKICVFKPRVQVLDNWGWCNGNCPPSVIGCYNDDSDSLKQQCELNRGYNSFTEFQGAIIVIPTP</sequence>
<gene>
    <name evidence="2" type="ORF">COX81_02720</name>
</gene>
<dbReference type="InterPro" id="IPR008979">
    <property type="entry name" value="Galactose-bd-like_sf"/>
</dbReference>
<dbReference type="SUPFAM" id="SSF49785">
    <property type="entry name" value="Galactose-binding domain-like"/>
    <property type="match status" value="1"/>
</dbReference>
<dbReference type="EMBL" id="PFPK01000032">
    <property type="protein sequence ID" value="PIZ94774.1"/>
    <property type="molecule type" value="Genomic_DNA"/>
</dbReference>
<name>A0A2M7V7P9_9BACT</name>
<protein>
    <recommendedName>
        <fullName evidence="4">CBM-cenC domain-containing protein</fullName>
    </recommendedName>
</protein>
<feature type="transmembrane region" description="Helical" evidence="1">
    <location>
        <begin position="12"/>
        <end position="36"/>
    </location>
</feature>
<accession>A0A2M7V7P9</accession>